<dbReference type="EMBL" id="CDSC02000433">
    <property type="protein sequence ID" value="SEI00764.1"/>
    <property type="molecule type" value="Genomic_DNA"/>
</dbReference>
<reference evidence="2" key="1">
    <citation type="submission" date="2016-06" db="EMBL/GenBank/DDBJ databases">
        <authorList>
            <person name="Petersen J."/>
            <person name="Sayavedra L."/>
        </authorList>
    </citation>
    <scope>NUCLEOTIDE SEQUENCE [LARGE SCALE GENOMIC DNA]</scope>
    <source>
        <strain evidence="2">BazSymA</strain>
    </source>
</reference>
<name>A0A1H6MMU3_9GAMM</name>
<protein>
    <submittedName>
        <fullName evidence="1">Uncharacterized protein</fullName>
    </submittedName>
</protein>
<proteinExistence type="predicted"/>
<evidence type="ECO:0000313" key="1">
    <source>
        <dbReference type="EMBL" id="SEI00764.1"/>
    </source>
</evidence>
<accession>A0A1H6MMU3</accession>
<sequence>MVLPLRTTGSLRPSFLPARRVSLAVKHPFTFALIARCPTVLRVPLRSSVTL</sequence>
<organism evidence="1 2">
    <name type="scientific">Bathymodiolus azoricus thioautotrophic gill symbiont</name>
    <dbReference type="NCBI Taxonomy" id="235205"/>
    <lineage>
        <taxon>Bacteria</taxon>
        <taxon>Pseudomonadati</taxon>
        <taxon>Pseudomonadota</taxon>
        <taxon>Gammaproteobacteria</taxon>
        <taxon>sulfur-oxidizing symbionts</taxon>
    </lineage>
</organism>
<gene>
    <name evidence="1" type="ORF">BAZSYMA_ACONTIG00041_2</name>
</gene>
<dbReference type="Proteomes" id="UP000198988">
    <property type="component" value="Unassembled WGS sequence"/>
</dbReference>
<dbReference type="AlphaFoldDB" id="A0A1H6MMU3"/>
<evidence type="ECO:0000313" key="2">
    <source>
        <dbReference type="Proteomes" id="UP000198988"/>
    </source>
</evidence>